<dbReference type="Proteomes" id="UP000313645">
    <property type="component" value="Unassembled WGS sequence"/>
</dbReference>
<sequence length="885" mass="90679">MFRKTLISLAVASTVGLSGCLDDGSTGKNANPDYKISNPAFDGKTWPIFNPLTSELPIPNDLIFDSEQKDGTFGVSDSSPPVTTALNELSGASTVAPAVVQLNGKVDPSTVNTSTVFLLELEYASGDPVQGLSNGEPPTVAGLANVRADVETLDGTSAIRILPLQPRKRYIVAVTTGVKDLNGDSIVASPAYQNLTDVEQPLGNSALAPVRTLINSLWEPTITAATGGAVTEDNLALSYSFTTSNDEKVLQYIAEPGSWFADQIATYVKVSAAKSAVQGGAKSYVQVKPAVDGAVAAFPNIPLGDGSTIADKLATVFGSGAPCDGVAAGQDSIDCAGVALASNFRNALPSPISGVNRTAADFNMNATATPVGLVSAVAGKITGSSGVLAAQGTLELPYYLGTTASTVATDHWEADDDLADSLNGAFSSIGLSLPQGDPAKSTAVNYIFPFPKETKAVDVPVLALYPASGAPKGIVMYQHGITTDRSAALTFGTALAANGYAVFAIDQPLHGVAAFTEAEQESLARQLLAAGGASEAEVDALTPLVLAGNVSDLATALGGGTATPATTATATSLINTTTNAGSTIPGLAPMIGNERHFGLYAKSPSTPAAIDYDAGVGDSGSLYINLTSFLTTRDNGRQSAVDQMNLRASLPGLTLPDTTGADRFTISPADSFYFVGHSLGTITGTPFLASVNANQLDATVVNSSGATIVPSTFNDIKAASLLTPGGGIVRLLENSPTFAPRILLGLQTSAGLEQGDANLETYFNVFQATVDTADPINFVDNFADPSVIKLSEVQGDTVIPNAADEEQWGIPALNKTFTPAETGLPVNVTVDSFSAPLAGGEPLTLGLTNITRYSSGSHGTPVSADPVSVFSGMVTDTVTLFMSNP</sequence>
<proteinExistence type="predicted"/>
<feature type="domain" description="Bacterial virulence factor lipase N-terminal" evidence="1">
    <location>
        <begin position="56"/>
        <end position="245"/>
    </location>
</feature>
<evidence type="ECO:0000259" key="1">
    <source>
        <dbReference type="Pfam" id="PF12262"/>
    </source>
</evidence>
<dbReference type="Gene3D" id="3.40.50.1820">
    <property type="entry name" value="alpha/beta hydrolase"/>
    <property type="match status" value="1"/>
</dbReference>
<evidence type="ECO:0000313" key="3">
    <source>
        <dbReference type="Proteomes" id="UP000313645"/>
    </source>
</evidence>
<name>A0ABY1ZQX1_9GAMM</name>
<organism evidence="2 3">
    <name type="scientific">Marinobacter halodurans</name>
    <dbReference type="NCBI Taxonomy" id="2528979"/>
    <lineage>
        <taxon>Bacteria</taxon>
        <taxon>Pseudomonadati</taxon>
        <taxon>Pseudomonadota</taxon>
        <taxon>Gammaproteobacteria</taxon>
        <taxon>Pseudomonadales</taxon>
        <taxon>Marinobacteraceae</taxon>
        <taxon>Marinobacter</taxon>
    </lineage>
</organism>
<comment type="caution">
    <text evidence="2">The sequence shown here is derived from an EMBL/GenBank/DDBJ whole genome shotgun (WGS) entry which is preliminary data.</text>
</comment>
<dbReference type="PROSITE" id="PS51257">
    <property type="entry name" value="PROKAR_LIPOPROTEIN"/>
    <property type="match status" value="1"/>
</dbReference>
<dbReference type="SUPFAM" id="SSF53474">
    <property type="entry name" value="alpha/beta-Hydrolases"/>
    <property type="match status" value="1"/>
</dbReference>
<reference evidence="2 3" key="1">
    <citation type="submission" date="2019-02" db="EMBL/GenBank/DDBJ databases">
        <title>Marinobacter halodurans sp. nov., a marine bacterium isolated from sea tidal flat.</title>
        <authorList>
            <person name="Yoo Y."/>
            <person name="Lee D.W."/>
            <person name="Kim B.S."/>
            <person name="Kim J.-J."/>
        </authorList>
    </citation>
    <scope>NUCLEOTIDE SEQUENCE [LARGE SCALE GENOMIC DNA]</scope>
    <source>
        <strain evidence="2 3">YJ-S3-2</strain>
    </source>
</reference>
<dbReference type="EMBL" id="SJDL01000001">
    <property type="protein sequence ID" value="TBW59403.1"/>
    <property type="molecule type" value="Genomic_DNA"/>
</dbReference>
<dbReference type="RefSeq" id="WP_131477824.1">
    <property type="nucleotide sequence ID" value="NZ_SJDL01000001.1"/>
</dbReference>
<accession>A0ABY1ZQX1</accession>
<gene>
    <name evidence="2" type="ORF">EZI54_00120</name>
</gene>
<keyword evidence="3" id="KW-1185">Reference proteome</keyword>
<evidence type="ECO:0000313" key="2">
    <source>
        <dbReference type="EMBL" id="TBW59403.1"/>
    </source>
</evidence>
<dbReference type="InterPro" id="IPR029058">
    <property type="entry name" value="AB_hydrolase_fold"/>
</dbReference>
<protein>
    <recommendedName>
        <fullName evidence="1">Bacterial virulence factor lipase N-terminal domain-containing protein</fullName>
    </recommendedName>
</protein>
<dbReference type="Pfam" id="PF12262">
    <property type="entry name" value="Lipase_bact_N"/>
    <property type="match status" value="1"/>
</dbReference>
<dbReference type="InterPro" id="IPR025920">
    <property type="entry name" value="Lipase_bact_N"/>
</dbReference>